<dbReference type="SUPFAM" id="SSF143120">
    <property type="entry name" value="YefM-like"/>
    <property type="match status" value="1"/>
</dbReference>
<feature type="region of interest" description="Disordered" evidence="3">
    <location>
        <begin position="1"/>
        <end position="27"/>
    </location>
</feature>
<dbReference type="Pfam" id="PF02604">
    <property type="entry name" value="PhdYeFM_antitox"/>
    <property type="match status" value="1"/>
</dbReference>
<accession>A0ABQ2Z9T7</accession>
<dbReference type="RefSeq" id="WP_189472639.1">
    <property type="nucleotide sequence ID" value="NZ_BMXS01000035.1"/>
</dbReference>
<dbReference type="InterPro" id="IPR006442">
    <property type="entry name" value="Antitoxin_Phd/YefM"/>
</dbReference>
<dbReference type="Proteomes" id="UP000653056">
    <property type="component" value="Unassembled WGS sequence"/>
</dbReference>
<sequence>MKSTMTSREFNHDASRAKRAARQGPVIITERGKPSHVLLSYEEYEKLRHSKDGQNIIELLADTDASEVEFEPQAPSSLVKDVDLD</sequence>
<dbReference type="InterPro" id="IPR036165">
    <property type="entry name" value="YefM-like_sf"/>
</dbReference>
<name>A0ABQ2Z9T7_9GAMM</name>
<protein>
    <recommendedName>
        <fullName evidence="2">Antitoxin</fullName>
    </recommendedName>
</protein>
<proteinExistence type="inferred from homology"/>
<comment type="caution">
    <text evidence="4">The sequence shown here is derived from an EMBL/GenBank/DDBJ whole genome shotgun (WGS) entry which is preliminary data.</text>
</comment>
<reference evidence="5" key="1">
    <citation type="journal article" date="2019" name="Int. J. Syst. Evol. Microbiol.">
        <title>The Global Catalogue of Microorganisms (GCM) 10K type strain sequencing project: providing services to taxonomists for standard genome sequencing and annotation.</title>
        <authorList>
            <consortium name="The Broad Institute Genomics Platform"/>
            <consortium name="The Broad Institute Genome Sequencing Center for Infectious Disease"/>
            <person name="Wu L."/>
            <person name="Ma J."/>
        </authorList>
    </citation>
    <scope>NUCLEOTIDE SEQUENCE [LARGE SCALE GENOMIC DNA]</scope>
    <source>
        <strain evidence="5">KCTC 22228</strain>
    </source>
</reference>
<evidence type="ECO:0000313" key="5">
    <source>
        <dbReference type="Proteomes" id="UP000653056"/>
    </source>
</evidence>
<evidence type="ECO:0000256" key="3">
    <source>
        <dbReference type="SAM" id="MobiDB-lite"/>
    </source>
</evidence>
<comment type="similarity">
    <text evidence="1 2">Belongs to the phD/YefM antitoxin family.</text>
</comment>
<evidence type="ECO:0000256" key="1">
    <source>
        <dbReference type="ARBA" id="ARBA00009981"/>
    </source>
</evidence>
<dbReference type="EMBL" id="BMXS01000035">
    <property type="protein sequence ID" value="GGY09674.1"/>
    <property type="molecule type" value="Genomic_DNA"/>
</dbReference>
<dbReference type="Gene3D" id="3.40.1620.10">
    <property type="entry name" value="YefM-like domain"/>
    <property type="match status" value="1"/>
</dbReference>
<gene>
    <name evidence="4" type="ORF">GCM10007160_41270</name>
</gene>
<organism evidence="4 5">
    <name type="scientific">Litchfieldella qijiaojingensis</name>
    <dbReference type="NCBI Taxonomy" id="980347"/>
    <lineage>
        <taxon>Bacteria</taxon>
        <taxon>Pseudomonadati</taxon>
        <taxon>Pseudomonadota</taxon>
        <taxon>Gammaproteobacteria</taxon>
        <taxon>Oceanospirillales</taxon>
        <taxon>Halomonadaceae</taxon>
        <taxon>Litchfieldella</taxon>
    </lineage>
</organism>
<dbReference type="NCBIfam" id="TIGR01552">
    <property type="entry name" value="phd_fam"/>
    <property type="match status" value="1"/>
</dbReference>
<keyword evidence="5" id="KW-1185">Reference proteome</keyword>
<comment type="function">
    <text evidence="2">Antitoxin component of a type II toxin-antitoxin (TA) system.</text>
</comment>
<evidence type="ECO:0000313" key="4">
    <source>
        <dbReference type="EMBL" id="GGY09674.1"/>
    </source>
</evidence>
<evidence type="ECO:0000256" key="2">
    <source>
        <dbReference type="RuleBase" id="RU362080"/>
    </source>
</evidence>